<evidence type="ECO:0000313" key="6">
    <source>
        <dbReference type="Proteomes" id="UP000466864"/>
    </source>
</evidence>
<name>A0A7X2TN00_9FIRM</name>
<accession>A0A7X2TN00</accession>
<dbReference type="Pfam" id="PF01121">
    <property type="entry name" value="CoaE"/>
    <property type="match status" value="1"/>
</dbReference>
<dbReference type="GO" id="GO:0004140">
    <property type="term" value="F:dephospho-CoA kinase activity"/>
    <property type="evidence" value="ECO:0007669"/>
    <property type="project" value="UniProtKB-UniRule"/>
</dbReference>
<dbReference type="InterPro" id="IPR027417">
    <property type="entry name" value="P-loop_NTPase"/>
</dbReference>
<keyword evidence="2 3" id="KW-0067">ATP-binding</keyword>
<dbReference type="GO" id="GO:0015937">
    <property type="term" value="P:coenzyme A biosynthetic process"/>
    <property type="evidence" value="ECO:0007669"/>
    <property type="project" value="UniProtKB-UniRule"/>
</dbReference>
<keyword evidence="6" id="KW-1185">Reference proteome</keyword>
<dbReference type="NCBIfam" id="TIGR00152">
    <property type="entry name" value="dephospho-CoA kinase"/>
    <property type="match status" value="1"/>
</dbReference>
<dbReference type="HAMAP" id="MF_00376">
    <property type="entry name" value="Dephospho_CoA_kinase"/>
    <property type="match status" value="1"/>
</dbReference>
<comment type="catalytic activity">
    <reaction evidence="3">
        <text>3'-dephospho-CoA + ATP = ADP + CoA + H(+)</text>
        <dbReference type="Rhea" id="RHEA:18245"/>
        <dbReference type="ChEBI" id="CHEBI:15378"/>
        <dbReference type="ChEBI" id="CHEBI:30616"/>
        <dbReference type="ChEBI" id="CHEBI:57287"/>
        <dbReference type="ChEBI" id="CHEBI:57328"/>
        <dbReference type="ChEBI" id="CHEBI:456216"/>
        <dbReference type="EC" id="2.7.1.24"/>
    </reaction>
</comment>
<dbReference type="EC" id="2.7.1.24" evidence="3 4"/>
<feature type="binding site" evidence="3">
    <location>
        <begin position="11"/>
        <end position="16"/>
    </location>
    <ligand>
        <name>ATP</name>
        <dbReference type="ChEBI" id="CHEBI:30616"/>
    </ligand>
</feature>
<protein>
    <recommendedName>
        <fullName evidence="3 4">Dephospho-CoA kinase</fullName>
        <ecNumber evidence="3 4">2.7.1.24</ecNumber>
    </recommendedName>
    <alternativeName>
        <fullName evidence="3">Dephosphocoenzyme A kinase</fullName>
    </alternativeName>
</protein>
<dbReference type="GO" id="GO:0005737">
    <property type="term" value="C:cytoplasm"/>
    <property type="evidence" value="ECO:0007669"/>
    <property type="project" value="UniProtKB-SubCell"/>
</dbReference>
<sequence>MYLIGVTGGVGSGKSELLRYVRERYGAYVLFADEAAARLMRRGERCFEPVVRLFGPEAVGADGELDRGRIAGMIFNSDPLREKLNRIVHPAVRAYIMEEISAEREAGTQLFFLEAALLIEEKYNEICDELWYVYADEAVRRKRLKESRGYTDSKITSMIRSQLPEQRFREAADFVIDNSGPLADSIRQIDSRLGELPGRE</sequence>
<comment type="caution">
    <text evidence="5">The sequence shown here is derived from an EMBL/GenBank/DDBJ whole genome shotgun (WGS) entry which is preliminary data.</text>
</comment>
<dbReference type="PANTHER" id="PTHR10695">
    <property type="entry name" value="DEPHOSPHO-COA KINASE-RELATED"/>
    <property type="match status" value="1"/>
</dbReference>
<keyword evidence="3 5" id="KW-0418">Kinase</keyword>
<keyword evidence="3" id="KW-0963">Cytoplasm</keyword>
<comment type="pathway">
    <text evidence="3">Cofactor biosynthesis; coenzyme A biosynthesis; CoA from (R)-pantothenate: step 5/5.</text>
</comment>
<dbReference type="PANTHER" id="PTHR10695:SF46">
    <property type="entry name" value="BIFUNCTIONAL COENZYME A SYNTHASE-RELATED"/>
    <property type="match status" value="1"/>
</dbReference>
<evidence type="ECO:0000256" key="4">
    <source>
        <dbReference type="NCBIfam" id="TIGR00152"/>
    </source>
</evidence>
<evidence type="ECO:0000256" key="2">
    <source>
        <dbReference type="ARBA" id="ARBA00022840"/>
    </source>
</evidence>
<evidence type="ECO:0000256" key="3">
    <source>
        <dbReference type="HAMAP-Rule" id="MF_00376"/>
    </source>
</evidence>
<dbReference type="SUPFAM" id="SSF52540">
    <property type="entry name" value="P-loop containing nucleoside triphosphate hydrolases"/>
    <property type="match status" value="1"/>
</dbReference>
<comment type="function">
    <text evidence="3">Catalyzes the phosphorylation of the 3'-hydroxyl group of dephosphocoenzyme A to form coenzyme A.</text>
</comment>
<evidence type="ECO:0000313" key="5">
    <source>
        <dbReference type="EMBL" id="MST80995.1"/>
    </source>
</evidence>
<evidence type="ECO:0000256" key="1">
    <source>
        <dbReference type="ARBA" id="ARBA00022741"/>
    </source>
</evidence>
<gene>
    <name evidence="3" type="primary">coaE</name>
    <name evidence="5" type="ORF">FYJ60_01405</name>
</gene>
<reference evidence="5 6" key="1">
    <citation type="submission" date="2019-08" db="EMBL/GenBank/DDBJ databases">
        <title>In-depth cultivation of the pig gut microbiome towards novel bacterial diversity and tailored functional studies.</title>
        <authorList>
            <person name="Wylensek D."/>
            <person name="Hitch T.C.A."/>
            <person name="Clavel T."/>
        </authorList>
    </citation>
    <scope>NUCLEOTIDE SEQUENCE [LARGE SCALE GENOMIC DNA]</scope>
    <source>
        <strain evidence="5 6">Oil+RF-744-WCA-WT-13</strain>
    </source>
</reference>
<dbReference type="PROSITE" id="PS51219">
    <property type="entry name" value="DPCK"/>
    <property type="match status" value="1"/>
</dbReference>
<organism evidence="5 6">
    <name type="scientific">Bilifractor porci</name>
    <dbReference type="NCBI Taxonomy" id="2606636"/>
    <lineage>
        <taxon>Bacteria</taxon>
        <taxon>Bacillati</taxon>
        <taxon>Bacillota</taxon>
        <taxon>Clostridia</taxon>
        <taxon>Lachnospirales</taxon>
        <taxon>Lachnospiraceae</taxon>
        <taxon>Bilifractor</taxon>
    </lineage>
</organism>
<dbReference type="Proteomes" id="UP000466864">
    <property type="component" value="Unassembled WGS sequence"/>
</dbReference>
<proteinExistence type="inferred from homology"/>
<dbReference type="AlphaFoldDB" id="A0A7X2TN00"/>
<keyword evidence="3" id="KW-0173">Coenzyme A biosynthesis</keyword>
<comment type="similarity">
    <text evidence="3">Belongs to the CoaE family.</text>
</comment>
<comment type="subcellular location">
    <subcellularLocation>
        <location evidence="3">Cytoplasm</location>
    </subcellularLocation>
</comment>
<dbReference type="InterPro" id="IPR001977">
    <property type="entry name" value="Depp_CoAkinase"/>
</dbReference>
<keyword evidence="1 3" id="KW-0547">Nucleotide-binding</keyword>
<dbReference type="UniPathway" id="UPA00241">
    <property type="reaction ID" value="UER00356"/>
</dbReference>
<dbReference type="EMBL" id="VUMV01000001">
    <property type="protein sequence ID" value="MST80995.1"/>
    <property type="molecule type" value="Genomic_DNA"/>
</dbReference>
<dbReference type="GO" id="GO:0005524">
    <property type="term" value="F:ATP binding"/>
    <property type="evidence" value="ECO:0007669"/>
    <property type="project" value="UniProtKB-UniRule"/>
</dbReference>
<dbReference type="Gene3D" id="3.40.50.300">
    <property type="entry name" value="P-loop containing nucleotide triphosphate hydrolases"/>
    <property type="match status" value="1"/>
</dbReference>
<dbReference type="CDD" id="cd02022">
    <property type="entry name" value="DPCK"/>
    <property type="match status" value="1"/>
</dbReference>
<keyword evidence="3 5" id="KW-0808">Transferase</keyword>